<reference evidence="2" key="1">
    <citation type="submission" date="2020-05" db="EMBL/GenBank/DDBJ databases">
        <authorList>
            <person name="Chiriac C."/>
            <person name="Salcher M."/>
            <person name="Ghai R."/>
            <person name="Kavagutti S V."/>
        </authorList>
    </citation>
    <scope>NUCLEOTIDE SEQUENCE</scope>
</reference>
<evidence type="ECO:0000313" key="2">
    <source>
        <dbReference type="EMBL" id="CAB4739101.1"/>
    </source>
</evidence>
<feature type="transmembrane region" description="Helical" evidence="1">
    <location>
        <begin position="21"/>
        <end position="41"/>
    </location>
</feature>
<keyword evidence="1" id="KW-1133">Transmembrane helix</keyword>
<keyword evidence="1" id="KW-0812">Transmembrane</keyword>
<organism evidence="2">
    <name type="scientific">freshwater metagenome</name>
    <dbReference type="NCBI Taxonomy" id="449393"/>
    <lineage>
        <taxon>unclassified sequences</taxon>
        <taxon>metagenomes</taxon>
        <taxon>ecological metagenomes</taxon>
    </lineage>
</organism>
<keyword evidence="1" id="KW-0472">Membrane</keyword>
<protein>
    <submittedName>
        <fullName evidence="2">Unannotated protein</fullName>
    </submittedName>
</protein>
<gene>
    <name evidence="2" type="ORF">UFOPK2788_00674</name>
</gene>
<sequence>MKVKLDKQESSRPFTLDADELVLTQNLLVVASAFVVLTVAVKVSLVELIDSAEIVVTTGLS</sequence>
<dbReference type="AlphaFoldDB" id="A0A6J6SW18"/>
<evidence type="ECO:0000256" key="1">
    <source>
        <dbReference type="SAM" id="Phobius"/>
    </source>
</evidence>
<proteinExistence type="predicted"/>
<name>A0A6J6SW18_9ZZZZ</name>
<dbReference type="EMBL" id="CAEZYV010000092">
    <property type="protein sequence ID" value="CAB4739101.1"/>
    <property type="molecule type" value="Genomic_DNA"/>
</dbReference>
<accession>A0A6J6SW18</accession>